<organism evidence="4 5">
    <name type="scientific">Trema orientale</name>
    <name type="common">Charcoal tree</name>
    <name type="synonym">Celtis orientalis</name>
    <dbReference type="NCBI Taxonomy" id="63057"/>
    <lineage>
        <taxon>Eukaryota</taxon>
        <taxon>Viridiplantae</taxon>
        <taxon>Streptophyta</taxon>
        <taxon>Embryophyta</taxon>
        <taxon>Tracheophyta</taxon>
        <taxon>Spermatophyta</taxon>
        <taxon>Magnoliopsida</taxon>
        <taxon>eudicotyledons</taxon>
        <taxon>Gunneridae</taxon>
        <taxon>Pentapetalae</taxon>
        <taxon>rosids</taxon>
        <taxon>fabids</taxon>
        <taxon>Rosales</taxon>
        <taxon>Cannabaceae</taxon>
        <taxon>Trema</taxon>
    </lineage>
</organism>
<keyword evidence="2" id="KW-0804">Transcription</keyword>
<dbReference type="OrthoDB" id="637682at2759"/>
<dbReference type="Pfam" id="PF02536">
    <property type="entry name" value="mTERF"/>
    <property type="match status" value="2"/>
</dbReference>
<comment type="similarity">
    <text evidence="1">Belongs to the mTERF family.</text>
</comment>
<dbReference type="FunFam" id="1.25.70.10:FF:000001">
    <property type="entry name" value="Mitochondrial transcription termination factor-like"/>
    <property type="match status" value="1"/>
</dbReference>
<keyword evidence="2" id="KW-0806">Transcription termination</keyword>
<protein>
    <submittedName>
        <fullName evidence="4">Mitochodrial transcription termination factor</fullName>
    </submittedName>
</protein>
<reference evidence="5" key="1">
    <citation type="submission" date="2016-06" db="EMBL/GenBank/DDBJ databases">
        <title>Parallel loss of symbiosis genes in relatives of nitrogen-fixing non-legume Parasponia.</title>
        <authorList>
            <person name="Van Velzen R."/>
            <person name="Holmer R."/>
            <person name="Bu F."/>
            <person name="Rutten L."/>
            <person name="Van Zeijl A."/>
            <person name="Liu W."/>
            <person name="Santuari L."/>
            <person name="Cao Q."/>
            <person name="Sharma T."/>
            <person name="Shen D."/>
            <person name="Roswanjaya Y."/>
            <person name="Wardhani T."/>
            <person name="Kalhor M.S."/>
            <person name="Jansen J."/>
            <person name="Van den Hoogen J."/>
            <person name="Gungor B."/>
            <person name="Hartog M."/>
            <person name="Hontelez J."/>
            <person name="Verver J."/>
            <person name="Yang W.-C."/>
            <person name="Schijlen E."/>
            <person name="Repin R."/>
            <person name="Schilthuizen M."/>
            <person name="Schranz E."/>
            <person name="Heidstra R."/>
            <person name="Miyata K."/>
            <person name="Fedorova E."/>
            <person name="Kohlen W."/>
            <person name="Bisseling T."/>
            <person name="Smit S."/>
            <person name="Geurts R."/>
        </authorList>
    </citation>
    <scope>NUCLEOTIDE SEQUENCE [LARGE SCALE GENOMIC DNA]</scope>
    <source>
        <strain evidence="5">cv. RG33-2</strain>
    </source>
</reference>
<dbReference type="InParanoid" id="A0A2P5E6I8"/>
<name>A0A2P5E6I8_TREOI</name>
<dbReference type="GO" id="GO:0003676">
    <property type="term" value="F:nucleic acid binding"/>
    <property type="evidence" value="ECO:0007669"/>
    <property type="project" value="InterPro"/>
</dbReference>
<dbReference type="Proteomes" id="UP000237000">
    <property type="component" value="Unassembled WGS sequence"/>
</dbReference>
<keyword evidence="3" id="KW-0809">Transit peptide</keyword>
<dbReference type="PANTHER" id="PTHR13068:SF236">
    <property type="entry name" value="OS02G0749800 PROTEIN"/>
    <property type="match status" value="1"/>
</dbReference>
<accession>A0A2P5E6I8</accession>
<dbReference type="InterPro" id="IPR038538">
    <property type="entry name" value="MTERF_sf"/>
</dbReference>
<gene>
    <name evidence="4" type="ORF">TorRG33x02_230940</name>
</gene>
<proteinExistence type="inferred from homology"/>
<evidence type="ECO:0000256" key="3">
    <source>
        <dbReference type="ARBA" id="ARBA00022946"/>
    </source>
</evidence>
<comment type="caution">
    <text evidence="4">The sequence shown here is derived from an EMBL/GenBank/DDBJ whole genome shotgun (WGS) entry which is preliminary data.</text>
</comment>
<dbReference type="EMBL" id="JXTC01000224">
    <property type="protein sequence ID" value="PON81135.1"/>
    <property type="molecule type" value="Genomic_DNA"/>
</dbReference>
<dbReference type="Gene3D" id="1.25.70.10">
    <property type="entry name" value="Transcription termination factor 3, mitochondrial"/>
    <property type="match status" value="1"/>
</dbReference>
<evidence type="ECO:0000256" key="1">
    <source>
        <dbReference type="ARBA" id="ARBA00007692"/>
    </source>
</evidence>
<dbReference type="InterPro" id="IPR003690">
    <property type="entry name" value="MTERF"/>
</dbReference>
<keyword evidence="2" id="KW-0805">Transcription regulation</keyword>
<dbReference type="GO" id="GO:0006353">
    <property type="term" value="P:DNA-templated transcription termination"/>
    <property type="evidence" value="ECO:0007669"/>
    <property type="project" value="UniProtKB-KW"/>
</dbReference>
<evidence type="ECO:0000313" key="4">
    <source>
        <dbReference type="EMBL" id="PON81135.1"/>
    </source>
</evidence>
<evidence type="ECO:0000256" key="2">
    <source>
        <dbReference type="ARBA" id="ARBA00022472"/>
    </source>
</evidence>
<dbReference type="SMART" id="SM00733">
    <property type="entry name" value="Mterf"/>
    <property type="match status" value="7"/>
</dbReference>
<sequence length="400" mass="44766">MLSFLHKRPSRLCRIIFSILSTNSTCRAYGDSVSGSHGRSPVSFLKSFSTLSPPTSSSSSTADFLRTSLGLSPEQALVAAQTIGREPKPKSDAVVALFRRYGFSSERIIQILVKNPQVLCCDADKILGPKLQFLSENGFSEEVLARVLSADPYVLNRSLEKHIAPSVRLLKSFFGCSDGVVSLFLTKRGTWVLHQYSEAMEPNIEMLRSLGVPEKSIAKMLLVRPRALARDVDQFAELVNEARRIGFDTSSLMFIHGIATLSGMKKDKWVSKIDVFKSFGWTEEQVRALVVKQPQVMDSAEERIKRSLDFFTNELKWGPNELCKYPNSLMLSFEKRILPRTVVLGHLVSKGLVDKKSIGGAYLLTDAKFMNKFVQCYLADIPQQLFDLYQNKVKAHVGDN</sequence>
<dbReference type="PANTHER" id="PTHR13068">
    <property type="entry name" value="CGI-12 PROTEIN-RELATED"/>
    <property type="match status" value="1"/>
</dbReference>
<dbReference type="AlphaFoldDB" id="A0A2P5E6I8"/>
<keyword evidence="5" id="KW-1185">Reference proteome</keyword>
<evidence type="ECO:0000313" key="5">
    <source>
        <dbReference type="Proteomes" id="UP000237000"/>
    </source>
</evidence>